<feature type="region of interest" description="Disordered" evidence="1">
    <location>
        <begin position="51"/>
        <end position="100"/>
    </location>
</feature>
<gene>
    <name evidence="3" type="ORF">RF11_11894</name>
</gene>
<sequence length="354" mass="40389">MSLQSFLVVCLALFFLTNSQDATSPQIICTPDEEISLEIGNNVELTCKLKEREVEGSESTPSEDKTGNDQLNKETPDITTRSTSDLVHESQSENTKHSSKHYKIVDHQNPKGFRIFHQDNDEANLDDKLKILTEEEENMGEELSNDGDYKLTSEKSENDTTHTITVYREKRGIYTLIMSVAGMEDQIRYWRNLDRTPTVGSKKLEVLRMNVLKTSSEAREKNKLLATVGIQVDDRLHVSENDTKGEENERITTRPTFLEKYGKRERFCVTSTTINNNAHASTQNQCPNLISMLHVSFHVIDRVCHQTILTCNMNIDCAQQNKGIFGLSLINFYNFWNAGLAVVRWSTENMKLNN</sequence>
<protein>
    <submittedName>
        <fullName evidence="3">Uncharacterized protein</fullName>
    </submittedName>
</protein>
<name>A0A0C2MX09_THEKT</name>
<organism evidence="3 4">
    <name type="scientific">Thelohanellus kitauei</name>
    <name type="common">Myxosporean</name>
    <dbReference type="NCBI Taxonomy" id="669202"/>
    <lineage>
        <taxon>Eukaryota</taxon>
        <taxon>Metazoa</taxon>
        <taxon>Cnidaria</taxon>
        <taxon>Myxozoa</taxon>
        <taxon>Myxosporea</taxon>
        <taxon>Bivalvulida</taxon>
        <taxon>Platysporina</taxon>
        <taxon>Myxobolidae</taxon>
        <taxon>Thelohanellus</taxon>
    </lineage>
</organism>
<accession>A0A0C2MX09</accession>
<dbReference type="AlphaFoldDB" id="A0A0C2MX09"/>
<feature type="signal peptide" evidence="2">
    <location>
        <begin position="1"/>
        <end position="19"/>
    </location>
</feature>
<reference evidence="3 4" key="1">
    <citation type="journal article" date="2014" name="Genome Biol. Evol.">
        <title>The genome of the myxosporean Thelohanellus kitauei shows adaptations to nutrient acquisition within its fish host.</title>
        <authorList>
            <person name="Yang Y."/>
            <person name="Xiong J."/>
            <person name="Zhou Z."/>
            <person name="Huo F."/>
            <person name="Miao W."/>
            <person name="Ran C."/>
            <person name="Liu Y."/>
            <person name="Zhang J."/>
            <person name="Feng J."/>
            <person name="Wang M."/>
            <person name="Wang M."/>
            <person name="Wang L."/>
            <person name="Yao B."/>
        </authorList>
    </citation>
    <scope>NUCLEOTIDE SEQUENCE [LARGE SCALE GENOMIC DNA]</scope>
    <source>
        <strain evidence="3">Wuqing</strain>
    </source>
</reference>
<evidence type="ECO:0000256" key="1">
    <source>
        <dbReference type="SAM" id="MobiDB-lite"/>
    </source>
</evidence>
<evidence type="ECO:0000313" key="4">
    <source>
        <dbReference type="Proteomes" id="UP000031668"/>
    </source>
</evidence>
<keyword evidence="4" id="KW-1185">Reference proteome</keyword>
<feature type="chain" id="PRO_5002152447" evidence="2">
    <location>
        <begin position="20"/>
        <end position="354"/>
    </location>
</feature>
<proteinExistence type="predicted"/>
<dbReference type="Proteomes" id="UP000031668">
    <property type="component" value="Unassembled WGS sequence"/>
</dbReference>
<feature type="compositionally biased region" description="Basic and acidic residues" evidence="1">
    <location>
        <begin position="86"/>
        <end position="96"/>
    </location>
</feature>
<keyword evidence="2" id="KW-0732">Signal</keyword>
<evidence type="ECO:0000256" key="2">
    <source>
        <dbReference type="SAM" id="SignalP"/>
    </source>
</evidence>
<feature type="region of interest" description="Disordered" evidence="1">
    <location>
        <begin position="137"/>
        <end position="156"/>
    </location>
</feature>
<comment type="caution">
    <text evidence="3">The sequence shown here is derived from an EMBL/GenBank/DDBJ whole genome shotgun (WGS) entry which is preliminary data.</text>
</comment>
<evidence type="ECO:0000313" key="3">
    <source>
        <dbReference type="EMBL" id="KII71896.1"/>
    </source>
</evidence>
<feature type="compositionally biased region" description="Basic and acidic residues" evidence="1">
    <location>
        <begin position="147"/>
        <end position="156"/>
    </location>
</feature>
<feature type="compositionally biased region" description="Basic and acidic residues" evidence="1">
    <location>
        <begin position="62"/>
        <end position="76"/>
    </location>
</feature>
<dbReference type="EMBL" id="JWZT01001601">
    <property type="protein sequence ID" value="KII71896.1"/>
    <property type="molecule type" value="Genomic_DNA"/>
</dbReference>